<feature type="transmembrane region" description="Helical" evidence="7">
    <location>
        <begin position="46"/>
        <end position="67"/>
    </location>
</feature>
<name>A0A1M6PUX1_REIAG</name>
<feature type="transmembrane region" description="Helical" evidence="7">
    <location>
        <begin position="292"/>
        <end position="317"/>
    </location>
</feature>
<feature type="transmembrane region" description="Helical" evidence="7">
    <location>
        <begin position="560"/>
        <end position="580"/>
    </location>
</feature>
<dbReference type="InterPro" id="IPR038377">
    <property type="entry name" value="Na/Glc_symporter_sf"/>
</dbReference>
<dbReference type="GO" id="GO:0005886">
    <property type="term" value="C:plasma membrane"/>
    <property type="evidence" value="ECO:0007669"/>
    <property type="project" value="TreeGrafter"/>
</dbReference>
<dbReference type="PANTHER" id="PTHR11819">
    <property type="entry name" value="SOLUTE CARRIER FAMILY 5"/>
    <property type="match status" value="1"/>
</dbReference>
<dbReference type="Gene3D" id="1.20.1730.10">
    <property type="entry name" value="Sodium/glucose cotransporter"/>
    <property type="match status" value="1"/>
</dbReference>
<evidence type="ECO:0000256" key="3">
    <source>
        <dbReference type="ARBA" id="ARBA00022692"/>
    </source>
</evidence>
<feature type="transmembrane region" description="Helical" evidence="7">
    <location>
        <begin position="487"/>
        <end position="508"/>
    </location>
</feature>
<evidence type="ECO:0000256" key="4">
    <source>
        <dbReference type="ARBA" id="ARBA00022989"/>
    </source>
</evidence>
<feature type="transmembrane region" description="Helical" evidence="7">
    <location>
        <begin position="601"/>
        <end position="621"/>
    </location>
</feature>
<dbReference type="Proteomes" id="UP000184474">
    <property type="component" value="Unassembled WGS sequence"/>
</dbReference>
<feature type="transmembrane region" description="Helical" evidence="7">
    <location>
        <begin position="251"/>
        <end position="271"/>
    </location>
</feature>
<organism evidence="8 9">
    <name type="scientific">Reichenbachiella agariperforans</name>
    <dbReference type="NCBI Taxonomy" id="156994"/>
    <lineage>
        <taxon>Bacteria</taxon>
        <taxon>Pseudomonadati</taxon>
        <taxon>Bacteroidota</taxon>
        <taxon>Cytophagia</taxon>
        <taxon>Cytophagales</taxon>
        <taxon>Reichenbachiellaceae</taxon>
        <taxon>Reichenbachiella</taxon>
    </lineage>
</organism>
<feature type="transmembrane region" description="Helical" evidence="7">
    <location>
        <begin position="152"/>
        <end position="173"/>
    </location>
</feature>
<feature type="transmembrane region" description="Helical" evidence="7">
    <location>
        <begin position="185"/>
        <end position="203"/>
    </location>
</feature>
<dbReference type="InterPro" id="IPR018212">
    <property type="entry name" value="Na/solute_symporter_CS"/>
</dbReference>
<dbReference type="Pfam" id="PF00474">
    <property type="entry name" value="SSF"/>
    <property type="match status" value="1"/>
</dbReference>
<keyword evidence="9" id="KW-1185">Reference proteome</keyword>
<feature type="transmembrane region" description="Helical" evidence="7">
    <location>
        <begin position="73"/>
        <end position="102"/>
    </location>
</feature>
<feature type="transmembrane region" description="Helical" evidence="7">
    <location>
        <begin position="438"/>
        <end position="456"/>
    </location>
</feature>
<dbReference type="PROSITE" id="PS50283">
    <property type="entry name" value="NA_SOLUT_SYMP_3"/>
    <property type="match status" value="1"/>
</dbReference>
<evidence type="ECO:0000256" key="7">
    <source>
        <dbReference type="SAM" id="Phobius"/>
    </source>
</evidence>
<comment type="similarity">
    <text evidence="2 6">Belongs to the sodium:solute symporter (SSF) (TC 2.A.21) family.</text>
</comment>
<keyword evidence="3 7" id="KW-0812">Transmembrane</keyword>
<dbReference type="PROSITE" id="PS00456">
    <property type="entry name" value="NA_SOLUT_SYMP_1"/>
    <property type="match status" value="1"/>
</dbReference>
<comment type="subcellular location">
    <subcellularLocation>
        <location evidence="1">Membrane</location>
        <topology evidence="1">Multi-pass membrane protein</topology>
    </subcellularLocation>
</comment>
<feature type="transmembrane region" description="Helical" evidence="7">
    <location>
        <begin position="405"/>
        <end position="426"/>
    </location>
</feature>
<reference evidence="9" key="1">
    <citation type="submission" date="2016-11" db="EMBL/GenBank/DDBJ databases">
        <authorList>
            <person name="Varghese N."/>
            <person name="Submissions S."/>
        </authorList>
    </citation>
    <scope>NUCLEOTIDE SEQUENCE [LARGE SCALE GENOMIC DNA]</scope>
    <source>
        <strain evidence="9">DSM 26134</strain>
    </source>
</reference>
<feature type="transmembrane region" description="Helical" evidence="7">
    <location>
        <begin position="463"/>
        <end position="481"/>
    </location>
</feature>
<evidence type="ECO:0000313" key="9">
    <source>
        <dbReference type="Proteomes" id="UP000184474"/>
    </source>
</evidence>
<evidence type="ECO:0000256" key="6">
    <source>
        <dbReference type="RuleBase" id="RU362091"/>
    </source>
</evidence>
<evidence type="ECO:0000256" key="1">
    <source>
        <dbReference type="ARBA" id="ARBA00004141"/>
    </source>
</evidence>
<accession>A0A1M6PUX1</accession>
<evidence type="ECO:0000256" key="5">
    <source>
        <dbReference type="ARBA" id="ARBA00023136"/>
    </source>
</evidence>
<dbReference type="STRING" id="156994.SAMN04488028_10350"/>
<feature type="transmembrane region" description="Helical" evidence="7">
    <location>
        <begin position="361"/>
        <end position="385"/>
    </location>
</feature>
<feature type="transmembrane region" description="Helical" evidence="7">
    <location>
        <begin position="123"/>
        <end position="146"/>
    </location>
</feature>
<evidence type="ECO:0000256" key="2">
    <source>
        <dbReference type="ARBA" id="ARBA00006434"/>
    </source>
</evidence>
<feature type="transmembrane region" description="Helical" evidence="7">
    <location>
        <begin position="6"/>
        <end position="25"/>
    </location>
</feature>
<dbReference type="InterPro" id="IPR001734">
    <property type="entry name" value="Na/solute_symporter"/>
</dbReference>
<protein>
    <submittedName>
        <fullName evidence="8">Solute:Na+ symporter, SSS family</fullName>
    </submittedName>
</protein>
<dbReference type="RefSeq" id="WP_073121938.1">
    <property type="nucleotide sequence ID" value="NZ_FRAA01000003.1"/>
</dbReference>
<proteinExistence type="inferred from homology"/>
<dbReference type="NCBIfam" id="TIGR00813">
    <property type="entry name" value="sss"/>
    <property type="match status" value="1"/>
</dbReference>
<gene>
    <name evidence="8" type="ORF">SAMN04488028_10350</name>
</gene>
<feature type="transmembrane region" description="Helical" evidence="7">
    <location>
        <begin position="532"/>
        <end position="554"/>
    </location>
</feature>
<dbReference type="GO" id="GO:0005412">
    <property type="term" value="F:D-glucose:sodium symporter activity"/>
    <property type="evidence" value="ECO:0007669"/>
    <property type="project" value="TreeGrafter"/>
</dbReference>
<dbReference type="PANTHER" id="PTHR11819:SF195">
    <property type="entry name" value="SODIUM_GLUCOSE COTRANSPORTER 4"/>
    <property type="match status" value="1"/>
</dbReference>
<sequence length="622" mass="67564">MGFSTLDYIVFGIYCLVIIGLGLWVSKPKKGQEKTANEYFLAGNSLTWWAVGASLIAANISAEHFIAMSGSGYAIGLAIAAYEWLAAVTLIVVAKYFLPIFLEKKIYTMPQFINQRFNRSVSSFFAIFWLLVYVFVNLTSVSYLGALALENIIGVPLIYGIVGLLVFSGIYSIYGGMSSVAWTDVIQVVFLVIGGLFTTFLALDAVGAGSVIDGFGVIFDKTSHHFHMVIARGSSMVPDGSGGFKDTFNDLPGVAVIFGAMWLTNLGYWGFNQYIIQKGLAAKSINEAKKGLIFAGYLKIIVPLLVVIPGITAYVLVNHFTPEELSVIIGKPVEAIGIIGKSDEAYPWLLKNFVPTGIRGLAFAALAAAIVSSLASMINSTSTIFTMDIYKEFFNKEASNKKLVLVGRMAAVVALVIAISVAPMLSNLDQVFQYIQEYTGFIYPGVVVVFAMGLFWKQMTSKAALWTTIITIPIGIIIKLSMPEIPFIMRMGYVFMILCTVASVISFLDKGIKVKSPAADSDVQKLSIKSSYILMALGILCLIAGAIFSISLSHLGVESILMMGVLLLMLGIIFYTNFKIDIEDPKALKVENAKTLFTTNVGFNVGAIGIIVIVVFLYGVFW</sequence>
<keyword evidence="5 7" id="KW-0472">Membrane</keyword>
<dbReference type="EMBL" id="FRAA01000003">
    <property type="protein sequence ID" value="SHK11741.1"/>
    <property type="molecule type" value="Genomic_DNA"/>
</dbReference>
<dbReference type="AlphaFoldDB" id="A0A1M6PUX1"/>
<evidence type="ECO:0000313" key="8">
    <source>
        <dbReference type="EMBL" id="SHK11741.1"/>
    </source>
</evidence>
<keyword evidence="4 7" id="KW-1133">Transmembrane helix</keyword>